<name>A0A8J2WE62_9CRUS</name>
<accession>A0A8J2WE62</accession>
<comment type="similarity">
    <text evidence="2 9">Belongs to the sulfotransferase 2 family.</text>
</comment>
<keyword evidence="7" id="KW-0472">Membrane</keyword>
<protein>
    <recommendedName>
        <fullName evidence="9">Carbohydrate sulfotransferase</fullName>
        <ecNumber evidence="9">2.8.2.-</ecNumber>
    </recommendedName>
</protein>
<dbReference type="Proteomes" id="UP000789390">
    <property type="component" value="Unassembled WGS sequence"/>
</dbReference>
<evidence type="ECO:0000256" key="3">
    <source>
        <dbReference type="ARBA" id="ARBA00022679"/>
    </source>
</evidence>
<keyword evidence="9" id="KW-0735">Signal-anchor</keyword>
<dbReference type="GO" id="GO:0000139">
    <property type="term" value="C:Golgi membrane"/>
    <property type="evidence" value="ECO:0007669"/>
    <property type="project" value="UniProtKB-SubCell"/>
</dbReference>
<sequence length="577" mass="65871">MRVPQMKAMSLRGRWMHWNSWKGWLYLTIFVFISGRLFVSQGFSLTLTPTLEKTDSTSSPAGDNVNNIAPKNHGDRGLKMAHITSTWSTSSPFGHGPTSQEEVHLGSHQLPQNVNNNKTRPLLQDTENDDQDSRNWNPTDPSLKSNDENNETTNQQKKEPVNYSNNNNNKILKEKERRYWQRSERIKRVCHNWGVVSNRLVFATSKNETRPVHSPSSNNLPISLTEEYPVTSHFSLAPSFQTMGCFLNKVASSSLVSAFLLVHGLGPTFSSPHSLTSHLLPRSLEDFQFANQTFFKFMFVRHPMDRMLSCYLDKMVDSPHYSLPAFRNYVKNKARQTMIKRSRSHQPRDTATSLSKSSDKPQQVRRLLSVQEDASAVMWNRPDSQIIYGRQVEKGYDRAKIEADGETETKKLHRYVGQLRSASRPDSVAIQSPAKAAAAAAPLTKTNATEVKPTFEEFLEFVLDTDLLGIGYDSHWVPFHRYCSPCSVPYHVIGKLETAADDFQYIWDKTGLGTQVPVPWINRNTAPSKSKIALEKKYYSSLPRELILRFYDAFRMDFELFDYSINDILIKAGYKTI</sequence>
<dbReference type="OrthoDB" id="2019940at2759"/>
<reference evidence="11" key="1">
    <citation type="submission" date="2021-11" db="EMBL/GenBank/DDBJ databases">
        <authorList>
            <person name="Schell T."/>
        </authorList>
    </citation>
    <scope>NUCLEOTIDE SEQUENCE</scope>
    <source>
        <strain evidence="11">M5</strain>
    </source>
</reference>
<keyword evidence="12" id="KW-1185">Reference proteome</keyword>
<keyword evidence="8 9" id="KW-0325">Glycoprotein</keyword>
<keyword evidence="3 9" id="KW-0808">Transferase</keyword>
<evidence type="ECO:0000256" key="2">
    <source>
        <dbReference type="ARBA" id="ARBA00006339"/>
    </source>
</evidence>
<dbReference type="GO" id="GO:0016051">
    <property type="term" value="P:carbohydrate biosynthetic process"/>
    <property type="evidence" value="ECO:0007669"/>
    <property type="project" value="InterPro"/>
</dbReference>
<keyword evidence="6 9" id="KW-0333">Golgi apparatus</keyword>
<evidence type="ECO:0000313" key="12">
    <source>
        <dbReference type="Proteomes" id="UP000789390"/>
    </source>
</evidence>
<comment type="caution">
    <text evidence="11">The sequence shown here is derived from an EMBL/GenBank/DDBJ whole genome shotgun (WGS) entry which is preliminary data.</text>
</comment>
<dbReference type="EMBL" id="CAKKLH010000113">
    <property type="protein sequence ID" value="CAH0103772.1"/>
    <property type="molecule type" value="Genomic_DNA"/>
</dbReference>
<evidence type="ECO:0000256" key="9">
    <source>
        <dbReference type="RuleBase" id="RU364020"/>
    </source>
</evidence>
<dbReference type="EC" id="2.8.2.-" evidence="9"/>
<organism evidence="11 12">
    <name type="scientific">Daphnia galeata</name>
    <dbReference type="NCBI Taxonomy" id="27404"/>
    <lineage>
        <taxon>Eukaryota</taxon>
        <taxon>Metazoa</taxon>
        <taxon>Ecdysozoa</taxon>
        <taxon>Arthropoda</taxon>
        <taxon>Crustacea</taxon>
        <taxon>Branchiopoda</taxon>
        <taxon>Diplostraca</taxon>
        <taxon>Cladocera</taxon>
        <taxon>Anomopoda</taxon>
        <taxon>Daphniidae</taxon>
        <taxon>Daphnia</taxon>
    </lineage>
</organism>
<dbReference type="Pfam" id="PF03567">
    <property type="entry name" value="Sulfotransfer_2"/>
    <property type="match status" value="2"/>
</dbReference>
<dbReference type="PANTHER" id="PTHR12137">
    <property type="entry name" value="CARBOHYDRATE SULFOTRANSFERASE"/>
    <property type="match status" value="1"/>
</dbReference>
<keyword evidence="9" id="KW-0119">Carbohydrate metabolism</keyword>
<feature type="region of interest" description="Disordered" evidence="10">
    <location>
        <begin position="52"/>
        <end position="170"/>
    </location>
</feature>
<dbReference type="InterPro" id="IPR005331">
    <property type="entry name" value="Sulfotransferase"/>
</dbReference>
<evidence type="ECO:0000256" key="1">
    <source>
        <dbReference type="ARBA" id="ARBA00004323"/>
    </source>
</evidence>
<evidence type="ECO:0000256" key="8">
    <source>
        <dbReference type="ARBA" id="ARBA00023180"/>
    </source>
</evidence>
<feature type="compositionally biased region" description="Polar residues" evidence="10">
    <location>
        <begin position="83"/>
        <end position="100"/>
    </location>
</feature>
<evidence type="ECO:0000313" key="11">
    <source>
        <dbReference type="EMBL" id="CAH0103772.1"/>
    </source>
</evidence>
<feature type="compositionally biased region" description="Polar residues" evidence="10">
    <location>
        <begin position="52"/>
        <end position="69"/>
    </location>
</feature>
<gene>
    <name evidence="11" type="ORF">DGAL_LOCUS6445</name>
</gene>
<dbReference type="InterPro" id="IPR018011">
    <property type="entry name" value="Carb_sulfotrans_8-10"/>
</dbReference>
<dbReference type="GO" id="GO:0008146">
    <property type="term" value="F:sulfotransferase activity"/>
    <property type="evidence" value="ECO:0007669"/>
    <property type="project" value="InterPro"/>
</dbReference>
<proteinExistence type="inferred from homology"/>
<feature type="compositionally biased region" description="Low complexity" evidence="10">
    <location>
        <begin position="161"/>
        <end position="170"/>
    </location>
</feature>
<dbReference type="PANTHER" id="PTHR12137:SF54">
    <property type="entry name" value="CARBOHYDRATE SULFOTRANSFERASE"/>
    <property type="match status" value="1"/>
</dbReference>
<feature type="compositionally biased region" description="Polar residues" evidence="10">
    <location>
        <begin position="134"/>
        <end position="144"/>
    </location>
</feature>
<evidence type="ECO:0000256" key="10">
    <source>
        <dbReference type="SAM" id="MobiDB-lite"/>
    </source>
</evidence>
<keyword evidence="4" id="KW-0812">Transmembrane</keyword>
<evidence type="ECO:0000256" key="6">
    <source>
        <dbReference type="ARBA" id="ARBA00023034"/>
    </source>
</evidence>
<dbReference type="AlphaFoldDB" id="A0A8J2WE62"/>
<keyword evidence="5" id="KW-1133">Transmembrane helix</keyword>
<evidence type="ECO:0000256" key="4">
    <source>
        <dbReference type="ARBA" id="ARBA00022692"/>
    </source>
</evidence>
<feature type="compositionally biased region" description="Polar residues" evidence="10">
    <location>
        <begin position="109"/>
        <end position="119"/>
    </location>
</feature>
<feature type="region of interest" description="Disordered" evidence="10">
    <location>
        <begin position="337"/>
        <end position="363"/>
    </location>
</feature>
<evidence type="ECO:0000256" key="5">
    <source>
        <dbReference type="ARBA" id="ARBA00022989"/>
    </source>
</evidence>
<comment type="subcellular location">
    <subcellularLocation>
        <location evidence="1 9">Golgi apparatus membrane</location>
        <topology evidence="1 9">Single-pass type II membrane protein</topology>
    </subcellularLocation>
</comment>
<evidence type="ECO:0000256" key="7">
    <source>
        <dbReference type="ARBA" id="ARBA00023136"/>
    </source>
</evidence>